<keyword evidence="2" id="KW-1185">Reference proteome</keyword>
<organism evidence="1 2">
    <name type="scientific">Marinagarivorans cellulosilyticus</name>
    <dbReference type="NCBI Taxonomy" id="2721545"/>
    <lineage>
        <taxon>Bacteria</taxon>
        <taxon>Pseudomonadati</taxon>
        <taxon>Pseudomonadota</taxon>
        <taxon>Gammaproteobacteria</taxon>
        <taxon>Cellvibrionales</taxon>
        <taxon>Cellvibrionaceae</taxon>
        <taxon>Marinagarivorans</taxon>
    </lineage>
</organism>
<reference evidence="1 2" key="1">
    <citation type="journal article" date="2022" name="IScience">
        <title>An ultrasensitive nanofiber-based assay for enzymatic hydrolysis and deep-sea microbial degradation of cellulose.</title>
        <authorList>
            <person name="Tsudome M."/>
            <person name="Tachioka M."/>
            <person name="Miyazaki M."/>
            <person name="Uchimura K."/>
            <person name="Tsuda M."/>
            <person name="Takaki Y."/>
            <person name="Deguchi S."/>
        </authorList>
    </citation>
    <scope>NUCLEOTIDE SEQUENCE [LARGE SCALE GENOMIC DNA]</scope>
    <source>
        <strain evidence="1 2">GE09</strain>
    </source>
</reference>
<evidence type="ECO:0000313" key="2">
    <source>
        <dbReference type="Proteomes" id="UP001320119"/>
    </source>
</evidence>
<proteinExistence type="predicted"/>
<protein>
    <recommendedName>
        <fullName evidence="3">DUF393 domain-containing protein</fullName>
    </recommendedName>
</protein>
<accession>A0AAN2BM17</accession>
<dbReference type="EMBL" id="AP023086">
    <property type="protein sequence ID" value="BCD99631.1"/>
    <property type="molecule type" value="Genomic_DNA"/>
</dbReference>
<dbReference type="AlphaFoldDB" id="A0AAN2BM17"/>
<dbReference type="RefSeq" id="WP_236984898.1">
    <property type="nucleotide sequence ID" value="NZ_AP023086.1"/>
</dbReference>
<dbReference type="GO" id="GO:0015035">
    <property type="term" value="F:protein-disulfide reductase activity"/>
    <property type="evidence" value="ECO:0007669"/>
    <property type="project" value="InterPro"/>
</dbReference>
<sequence length="130" mass="14975">MKQLSDLSDKLTYVLYDGDCPVCSRYTRFVRFRETVGDVVLLDCRQHPELLVDLKAQGINLNDGMLLSYRGQLFYGDKAVHMMALLSSRNNLFNRFNAAFFRSPTTVKYTYPVMVCGRKLLLRLLGKQPL</sequence>
<dbReference type="InterPro" id="IPR007263">
    <property type="entry name" value="DCC1-like"/>
</dbReference>
<gene>
    <name evidence="1" type="ORF">MARGE09_P3833</name>
</gene>
<name>A0AAN2BM17_9GAMM</name>
<dbReference type="KEGG" id="marq:MARGE09_P3833"/>
<evidence type="ECO:0000313" key="1">
    <source>
        <dbReference type="EMBL" id="BCD99631.1"/>
    </source>
</evidence>
<dbReference type="Proteomes" id="UP001320119">
    <property type="component" value="Chromosome"/>
</dbReference>
<dbReference type="Pfam" id="PF04134">
    <property type="entry name" value="DCC1-like"/>
    <property type="match status" value="1"/>
</dbReference>
<evidence type="ECO:0008006" key="3">
    <source>
        <dbReference type="Google" id="ProtNLM"/>
    </source>
</evidence>